<comment type="caution">
    <text evidence="3">The sequence shown here is derived from an EMBL/GenBank/DDBJ whole genome shotgun (WGS) entry which is preliminary data.</text>
</comment>
<evidence type="ECO:0000313" key="4">
    <source>
        <dbReference type="Proteomes" id="UP000283269"/>
    </source>
</evidence>
<feature type="coiled-coil region" evidence="1">
    <location>
        <begin position="46"/>
        <end position="73"/>
    </location>
</feature>
<dbReference type="InParanoid" id="A0A409XSK1"/>
<keyword evidence="1" id="KW-0175">Coiled coil</keyword>
<accession>A0A409XSK1</accession>
<organism evidence="3 4">
    <name type="scientific">Psilocybe cyanescens</name>
    <dbReference type="NCBI Taxonomy" id="93625"/>
    <lineage>
        <taxon>Eukaryota</taxon>
        <taxon>Fungi</taxon>
        <taxon>Dikarya</taxon>
        <taxon>Basidiomycota</taxon>
        <taxon>Agaricomycotina</taxon>
        <taxon>Agaricomycetes</taxon>
        <taxon>Agaricomycetidae</taxon>
        <taxon>Agaricales</taxon>
        <taxon>Agaricineae</taxon>
        <taxon>Strophariaceae</taxon>
        <taxon>Psilocybe</taxon>
    </lineage>
</organism>
<sequence>MPHLFSIKHIKSIFFLSTASENTPPVAPKLSITPEPPVAPKPSVSQDDLQRALKKLKNKLARSIELEDEAHREGRTVALRLARGQSEGYRLQIEEMKKKLSPSLMTKAIQKAKSLHF</sequence>
<feature type="region of interest" description="Disordered" evidence="2">
    <location>
        <begin position="23"/>
        <end position="45"/>
    </location>
</feature>
<dbReference type="EMBL" id="NHYD01000630">
    <property type="protein sequence ID" value="PPQ93708.1"/>
    <property type="molecule type" value="Genomic_DNA"/>
</dbReference>
<evidence type="ECO:0000256" key="1">
    <source>
        <dbReference type="SAM" id="Coils"/>
    </source>
</evidence>
<dbReference type="Proteomes" id="UP000283269">
    <property type="component" value="Unassembled WGS sequence"/>
</dbReference>
<proteinExistence type="predicted"/>
<reference evidence="3 4" key="1">
    <citation type="journal article" date="2018" name="Evol. Lett.">
        <title>Horizontal gene cluster transfer increased hallucinogenic mushroom diversity.</title>
        <authorList>
            <person name="Reynolds H.T."/>
            <person name="Vijayakumar V."/>
            <person name="Gluck-Thaler E."/>
            <person name="Korotkin H.B."/>
            <person name="Matheny P.B."/>
            <person name="Slot J.C."/>
        </authorList>
    </citation>
    <scope>NUCLEOTIDE SEQUENCE [LARGE SCALE GENOMIC DNA]</scope>
    <source>
        <strain evidence="3 4">2631</strain>
    </source>
</reference>
<evidence type="ECO:0000313" key="3">
    <source>
        <dbReference type="EMBL" id="PPQ93708.1"/>
    </source>
</evidence>
<name>A0A409XSK1_PSICY</name>
<protein>
    <submittedName>
        <fullName evidence="3">Uncharacterized protein</fullName>
    </submittedName>
</protein>
<evidence type="ECO:0000256" key="2">
    <source>
        <dbReference type="SAM" id="MobiDB-lite"/>
    </source>
</evidence>
<gene>
    <name evidence="3" type="ORF">CVT25_001802</name>
</gene>
<keyword evidence="4" id="KW-1185">Reference proteome</keyword>
<dbReference type="AlphaFoldDB" id="A0A409XSK1"/>